<dbReference type="Proteomes" id="UP000175829">
    <property type="component" value="Unassembled WGS sequence"/>
</dbReference>
<evidence type="ECO:0000313" key="1">
    <source>
        <dbReference type="EMBL" id="OEU97283.1"/>
    </source>
</evidence>
<proteinExistence type="predicted"/>
<evidence type="ECO:0000313" key="2">
    <source>
        <dbReference type="Proteomes" id="UP000175829"/>
    </source>
</evidence>
<sequence length="98" mass="10958">MWGRARSKGHPAKEKLKRTVEAYRQFEQGRMPAGPGADALLTSFRAVEKNLADRDISPDSPRVDPVVAALEQCSEPVDRLREERRGRTFPNGPLTVSE</sequence>
<reference evidence="1 2" key="1">
    <citation type="journal article" date="2016" name="Front. Microbiol.">
        <title>Comparative Genomics Analysis of Streptomyces Species Reveals Their Adaptation to the Marine Environment and Their Diversity at the Genomic Level.</title>
        <authorList>
            <person name="Tian X."/>
            <person name="Zhang Z."/>
            <person name="Yang T."/>
            <person name="Chen M."/>
            <person name="Li J."/>
            <person name="Chen F."/>
            <person name="Yang J."/>
            <person name="Li W."/>
            <person name="Zhang B."/>
            <person name="Zhang Z."/>
            <person name="Wu J."/>
            <person name="Zhang C."/>
            <person name="Long L."/>
            <person name="Xiao J."/>
        </authorList>
    </citation>
    <scope>NUCLEOTIDE SEQUENCE [LARGE SCALE GENOMIC DNA]</scope>
    <source>
        <strain evidence="1 2">SCSIO M10379</strain>
    </source>
</reference>
<name>A0A1E7K014_9ACTN</name>
<dbReference type="PATRIC" id="fig|943816.4.peg.265"/>
<dbReference type="RefSeq" id="WP_069990925.1">
    <property type="nucleotide sequence ID" value="NZ_LJGV01000022.1"/>
</dbReference>
<dbReference type="AlphaFoldDB" id="A0A1E7K014"/>
<gene>
    <name evidence="1" type="ORF">AN217_04660</name>
</gene>
<protein>
    <submittedName>
        <fullName evidence="1">Uncharacterized protein</fullName>
    </submittedName>
</protein>
<organism evidence="1 2">
    <name type="scientific">Streptomyces qinglanensis</name>
    <dbReference type="NCBI Taxonomy" id="943816"/>
    <lineage>
        <taxon>Bacteria</taxon>
        <taxon>Bacillati</taxon>
        <taxon>Actinomycetota</taxon>
        <taxon>Actinomycetes</taxon>
        <taxon>Kitasatosporales</taxon>
        <taxon>Streptomycetaceae</taxon>
        <taxon>Streptomyces</taxon>
    </lineage>
</organism>
<comment type="caution">
    <text evidence="1">The sequence shown here is derived from an EMBL/GenBank/DDBJ whole genome shotgun (WGS) entry which is preliminary data.</text>
</comment>
<accession>A0A1E7K014</accession>
<dbReference type="EMBL" id="LJGV01000022">
    <property type="protein sequence ID" value="OEU97283.1"/>
    <property type="molecule type" value="Genomic_DNA"/>
</dbReference>